<dbReference type="Pfam" id="PF00122">
    <property type="entry name" value="E1-E2_ATPase"/>
    <property type="match status" value="1"/>
</dbReference>
<dbReference type="SUPFAM" id="SSF81653">
    <property type="entry name" value="Calcium ATPase, transduction domain A"/>
    <property type="match status" value="1"/>
</dbReference>
<dbReference type="EMBL" id="CAXAMN010003302">
    <property type="protein sequence ID" value="CAK9003804.1"/>
    <property type="molecule type" value="Genomic_DNA"/>
</dbReference>
<feature type="region of interest" description="Disordered" evidence="1">
    <location>
        <begin position="431"/>
        <end position="461"/>
    </location>
</feature>
<protein>
    <recommendedName>
        <fullName evidence="2">P-type ATPase A domain-containing protein</fullName>
    </recommendedName>
</protein>
<organism evidence="3 4">
    <name type="scientific">Durusdinium trenchii</name>
    <dbReference type="NCBI Taxonomy" id="1381693"/>
    <lineage>
        <taxon>Eukaryota</taxon>
        <taxon>Sar</taxon>
        <taxon>Alveolata</taxon>
        <taxon>Dinophyceae</taxon>
        <taxon>Suessiales</taxon>
        <taxon>Symbiodiniaceae</taxon>
        <taxon>Durusdinium</taxon>
    </lineage>
</organism>
<dbReference type="Proteomes" id="UP001642484">
    <property type="component" value="Unassembled WGS sequence"/>
</dbReference>
<evidence type="ECO:0000259" key="2">
    <source>
        <dbReference type="Pfam" id="PF00122"/>
    </source>
</evidence>
<dbReference type="Gene3D" id="2.70.150.10">
    <property type="entry name" value="Calcium-transporting ATPase, cytoplasmic transduction domain A"/>
    <property type="match status" value="1"/>
</dbReference>
<evidence type="ECO:0000256" key="1">
    <source>
        <dbReference type="SAM" id="MobiDB-lite"/>
    </source>
</evidence>
<feature type="compositionally biased region" description="Polar residues" evidence="1">
    <location>
        <begin position="431"/>
        <end position="450"/>
    </location>
</feature>
<sequence length="634" mass="68939">MPSAVTKGLGSTRDPFRGDGGSWIRSRRPTRKHDTVGLGDPKRIPSSQDPTGDGVGAASTAGAASANSLLERLCTEYTQHVVMLEEERHFMSLNKRRYPRRDATTQLLHGACEKLLRDKVLLEERRYEDHTAEPHLLFQRLGVDFQRRTSEKANGLLQTLPKRLSGVHQRVRLRPSLRSLFGSCFGVEADFPHNLSCWNDAQNVFVSTYEVLREGSFTSVAVSDLVLGDIIYLQQSLSAPCDLRVLAAGHEATLIDASPSSMAPYDVRHCTTQSTASDPKASNNIIPKGSWVLQGSLLGIVLRAPQELPEPSRRLRHSLRSLSSKEDDFVLDMSLPPGLKTSTCQRSYASLCARASCVCRSFAAMNDLASVKTVLVFLSEELYDIAALKDMLRVMQELGKAVLILGDSEILKHCAQECKLQLIDLQGSQSSASTGAPSPSFDSASVNTAESPHGAMLAQRTSPEEEGLVELAKSCINTPAFGACIDGISEATQARLCQLLEEGGVLYASSHIQPQFLRSVACATHPHRRISEELSTCSTMTTRIRSQSQENPVAHWPSVVTQEASIGRRASLASTSTSFAKQEVGAAGPRVFVVSMNAQGVLAELASAVVRKPDLRCLALAFQILSREVLDGKC</sequence>
<accession>A0ABP0IQV0</accession>
<comment type="caution">
    <text evidence="3">The sequence shown here is derived from an EMBL/GenBank/DDBJ whole genome shotgun (WGS) entry which is preliminary data.</text>
</comment>
<dbReference type="InterPro" id="IPR008250">
    <property type="entry name" value="ATPase_P-typ_transduc_dom_A_sf"/>
</dbReference>
<reference evidence="3 4" key="1">
    <citation type="submission" date="2024-02" db="EMBL/GenBank/DDBJ databases">
        <authorList>
            <person name="Chen Y."/>
            <person name="Shah S."/>
            <person name="Dougan E. K."/>
            <person name="Thang M."/>
            <person name="Chan C."/>
        </authorList>
    </citation>
    <scope>NUCLEOTIDE SEQUENCE [LARGE SCALE GENOMIC DNA]</scope>
</reference>
<feature type="compositionally biased region" description="Basic and acidic residues" evidence="1">
    <location>
        <begin position="32"/>
        <end position="43"/>
    </location>
</feature>
<gene>
    <name evidence="3" type="ORF">CCMP2556_LOCUS7423</name>
</gene>
<name>A0ABP0IQV0_9DINO</name>
<feature type="domain" description="P-type ATPase A" evidence="2">
    <location>
        <begin position="209"/>
        <end position="304"/>
    </location>
</feature>
<proteinExistence type="predicted"/>
<dbReference type="InterPro" id="IPR059000">
    <property type="entry name" value="ATPase_P-type_domA"/>
</dbReference>
<keyword evidence="4" id="KW-1185">Reference proteome</keyword>
<evidence type="ECO:0000313" key="4">
    <source>
        <dbReference type="Proteomes" id="UP001642484"/>
    </source>
</evidence>
<evidence type="ECO:0000313" key="3">
    <source>
        <dbReference type="EMBL" id="CAK9003804.1"/>
    </source>
</evidence>
<feature type="region of interest" description="Disordered" evidence="1">
    <location>
        <begin position="1"/>
        <end position="60"/>
    </location>
</feature>